<dbReference type="InterPro" id="IPR020472">
    <property type="entry name" value="WD40_PAC1"/>
</dbReference>
<dbReference type="PRINTS" id="PR00320">
    <property type="entry name" value="GPROTEINBRPT"/>
</dbReference>
<evidence type="ECO:0000256" key="4">
    <source>
        <dbReference type="ARBA" id="ARBA00022737"/>
    </source>
</evidence>
<dbReference type="PANTHER" id="PTHR19849:SF0">
    <property type="entry name" value="PHOSPHOLIPASE A-2-ACTIVATING PROTEIN"/>
    <property type="match status" value="1"/>
</dbReference>
<dbReference type="AlphaFoldDB" id="A0AAE0WS59"/>
<dbReference type="InterPro" id="IPR015155">
    <property type="entry name" value="PFU"/>
</dbReference>
<feature type="region of interest" description="Disordered" evidence="6">
    <location>
        <begin position="334"/>
        <end position="360"/>
    </location>
</feature>
<dbReference type="GO" id="GO:0010992">
    <property type="term" value="P:ubiquitin recycling"/>
    <property type="evidence" value="ECO:0007669"/>
    <property type="project" value="TreeGrafter"/>
</dbReference>
<accession>A0AAE0WS59</accession>
<dbReference type="Gene3D" id="2.130.10.10">
    <property type="entry name" value="YVTN repeat-like/Quinoprotein amine dehydrogenase"/>
    <property type="match status" value="1"/>
</dbReference>
<dbReference type="GO" id="GO:0005737">
    <property type="term" value="C:cytoplasm"/>
    <property type="evidence" value="ECO:0007669"/>
    <property type="project" value="UniProtKB-SubCell"/>
</dbReference>
<feature type="compositionally biased region" description="Basic and acidic residues" evidence="6">
    <location>
        <begin position="484"/>
        <end position="493"/>
    </location>
</feature>
<dbReference type="GO" id="GO:0043130">
    <property type="term" value="F:ubiquitin binding"/>
    <property type="evidence" value="ECO:0007669"/>
    <property type="project" value="TreeGrafter"/>
</dbReference>
<dbReference type="GO" id="GO:0005634">
    <property type="term" value="C:nucleus"/>
    <property type="evidence" value="ECO:0007669"/>
    <property type="project" value="TreeGrafter"/>
</dbReference>
<evidence type="ECO:0000256" key="3">
    <source>
        <dbReference type="ARBA" id="ARBA00022574"/>
    </source>
</evidence>
<proteinExistence type="predicted"/>
<evidence type="ECO:0000259" key="7">
    <source>
        <dbReference type="PROSITE" id="PS51394"/>
    </source>
</evidence>
<feature type="domain" description="PFU" evidence="7">
    <location>
        <begin position="378"/>
        <end position="474"/>
    </location>
</feature>
<keyword evidence="10" id="KW-1185">Reference proteome</keyword>
<feature type="region of interest" description="Disordered" evidence="6">
    <location>
        <begin position="465"/>
        <end position="505"/>
    </location>
</feature>
<evidence type="ECO:0000256" key="6">
    <source>
        <dbReference type="SAM" id="MobiDB-lite"/>
    </source>
</evidence>
<feature type="repeat" description="WD" evidence="5">
    <location>
        <begin position="109"/>
        <end position="150"/>
    </location>
</feature>
<feature type="repeat" description="WD" evidence="5">
    <location>
        <begin position="14"/>
        <end position="46"/>
    </location>
</feature>
<organism evidence="9 10">
    <name type="scientific">Recurvomyces mirabilis</name>
    <dbReference type="NCBI Taxonomy" id="574656"/>
    <lineage>
        <taxon>Eukaryota</taxon>
        <taxon>Fungi</taxon>
        <taxon>Dikarya</taxon>
        <taxon>Ascomycota</taxon>
        <taxon>Pezizomycotina</taxon>
        <taxon>Dothideomycetes</taxon>
        <taxon>Dothideomycetidae</taxon>
        <taxon>Mycosphaerellales</taxon>
        <taxon>Teratosphaeriaceae</taxon>
        <taxon>Recurvomyces</taxon>
    </lineage>
</organism>
<dbReference type="Gene3D" id="3.10.20.870">
    <property type="entry name" value="PFU (PLAA family ubiquitin binding), C-terminal domain"/>
    <property type="match status" value="1"/>
</dbReference>
<dbReference type="EMBL" id="JAUTXT010000008">
    <property type="protein sequence ID" value="KAK3676927.1"/>
    <property type="molecule type" value="Genomic_DNA"/>
</dbReference>
<dbReference type="Pfam" id="PF08324">
    <property type="entry name" value="PUL"/>
    <property type="match status" value="1"/>
</dbReference>
<feature type="domain" description="PUL" evidence="8">
    <location>
        <begin position="503"/>
        <end position="781"/>
    </location>
</feature>
<dbReference type="CDD" id="cd00200">
    <property type="entry name" value="WD40"/>
    <property type="match status" value="1"/>
</dbReference>
<evidence type="ECO:0000259" key="8">
    <source>
        <dbReference type="PROSITE" id="PS51396"/>
    </source>
</evidence>
<dbReference type="PROSITE" id="PS51394">
    <property type="entry name" value="PFU"/>
    <property type="match status" value="1"/>
</dbReference>
<evidence type="ECO:0000313" key="9">
    <source>
        <dbReference type="EMBL" id="KAK3676927.1"/>
    </source>
</evidence>
<dbReference type="Gene3D" id="1.25.10.10">
    <property type="entry name" value="Leucine-rich Repeat Variant"/>
    <property type="match status" value="1"/>
</dbReference>
<dbReference type="GO" id="GO:0043161">
    <property type="term" value="P:proteasome-mediated ubiquitin-dependent protein catabolic process"/>
    <property type="evidence" value="ECO:0007669"/>
    <property type="project" value="TreeGrafter"/>
</dbReference>
<protein>
    <submittedName>
        <fullName evidence="9">WD repeat protein Lub1</fullName>
    </submittedName>
</protein>
<dbReference type="InterPro" id="IPR001680">
    <property type="entry name" value="WD40_rpt"/>
</dbReference>
<evidence type="ECO:0000313" key="10">
    <source>
        <dbReference type="Proteomes" id="UP001274830"/>
    </source>
</evidence>
<dbReference type="Pfam" id="PF09070">
    <property type="entry name" value="PFU"/>
    <property type="match status" value="1"/>
</dbReference>
<dbReference type="RefSeq" id="XP_064695225.1">
    <property type="nucleotide sequence ID" value="XM_064837266.1"/>
</dbReference>
<evidence type="ECO:0000256" key="2">
    <source>
        <dbReference type="ARBA" id="ARBA00022490"/>
    </source>
</evidence>
<dbReference type="InterPro" id="IPR036322">
    <property type="entry name" value="WD40_repeat_dom_sf"/>
</dbReference>
<dbReference type="PROSITE" id="PS00678">
    <property type="entry name" value="WD_REPEATS_1"/>
    <property type="match status" value="1"/>
</dbReference>
<comment type="subcellular location">
    <subcellularLocation>
        <location evidence="1">Cytoplasm</location>
    </subcellularLocation>
</comment>
<dbReference type="PANTHER" id="PTHR19849">
    <property type="entry name" value="PHOSPHOLIPASE A-2-ACTIVATING PROTEIN"/>
    <property type="match status" value="1"/>
</dbReference>
<dbReference type="PROSITE" id="PS51396">
    <property type="entry name" value="PUL"/>
    <property type="match status" value="1"/>
</dbReference>
<dbReference type="InterPro" id="IPR019775">
    <property type="entry name" value="WD40_repeat_CS"/>
</dbReference>
<dbReference type="InterPro" id="IPR011989">
    <property type="entry name" value="ARM-like"/>
</dbReference>
<dbReference type="PROSITE" id="PS50082">
    <property type="entry name" value="WD_REPEATS_2"/>
    <property type="match status" value="3"/>
</dbReference>
<evidence type="ECO:0000256" key="5">
    <source>
        <dbReference type="PROSITE-ProRule" id="PRU00221"/>
    </source>
</evidence>
<sequence length="800" mass="86683">MVSTSGDFQLSVTLRGHDEDVRALVFPTRKLLLSASRDSTVRQWSLTAPNPPTYDDTIALQGQHWFNGLAYSPPSKAFPEGAVAAGGRETFVFVKHIGSPPDADPHRLLIGHAGNVTCVAFTQDGSKVISGGWDSQVFVWDIEAGNVVAELKGHGAPVWGVMVYDEKFILTACADKMIRLFDVNGKSLATIKGHTDVVRCFCKVPTGHWSGAAFASAGNDEIIRLWTLDGTAMGELHGHEAYIYSLAILPNGDIVSSSEDRTVRIWRAGKCIQTITHPAISLWAVAACSETGDIVTGASDKIIRIFSRDQERQADAETIRNFTESNRMYAIPAETASQGQPFQKENLPGPEALHSQTGERDGQQLLIRENDGSVTAHLWSSSTSQWNLIGTVVSGEGSGGEKKSHEGKEYDYVFDIDIEDGKPPLKLPYNSTESPWDAAKRFLERNELPMSYYEQVANWISDNTKGARIGQSNQPPPPQQDPWGTERRYRPGDAGDGSTSGQKKLPQRSFVTILEGNAQNAISKVTELAKSQQDSTSSISEQDLSELQKLADQLSKSPSDPHPTQSQINTLFVPVARWPVKDRVTAIALLARLAVSPSFVTATCSGENSIVQNLVSAGLLQPNQPTANNAVHAIRLLVNLFASDNGRLIVDGEFDFILKLVKPFAENPESPAQYKALASLYLNFSVLLTSGAPSTEAARREARAKVLLIDIATLLESESPHATDGDALFRVLCALGTLLTLGDGFRAEMKGGVAGTLHLSASKPGAQQGTVKEVMQEIRDEIRRRPSGSCMLVMAAADVN</sequence>
<dbReference type="PROSITE" id="PS50294">
    <property type="entry name" value="WD_REPEATS_REGION"/>
    <property type="match status" value="3"/>
</dbReference>
<dbReference type="InterPro" id="IPR015943">
    <property type="entry name" value="WD40/YVTN_repeat-like_dom_sf"/>
</dbReference>
<feature type="repeat" description="WD" evidence="5">
    <location>
        <begin position="236"/>
        <end position="266"/>
    </location>
</feature>
<comment type="caution">
    <text evidence="9">The sequence shown here is derived from an EMBL/GenBank/DDBJ whole genome shotgun (WGS) entry which is preliminary data.</text>
</comment>
<keyword evidence="2" id="KW-0963">Cytoplasm</keyword>
<dbReference type="InterPro" id="IPR038122">
    <property type="entry name" value="PFU_sf"/>
</dbReference>
<reference evidence="9" key="1">
    <citation type="submission" date="2023-07" db="EMBL/GenBank/DDBJ databases">
        <title>Black Yeasts Isolated from many extreme environments.</title>
        <authorList>
            <person name="Coleine C."/>
            <person name="Stajich J.E."/>
            <person name="Selbmann L."/>
        </authorList>
    </citation>
    <scope>NUCLEOTIDE SEQUENCE</scope>
    <source>
        <strain evidence="9">CCFEE 5485</strain>
    </source>
</reference>
<dbReference type="GeneID" id="89961803"/>
<keyword evidence="4" id="KW-0677">Repeat</keyword>
<dbReference type="SMART" id="SM00320">
    <property type="entry name" value="WD40"/>
    <property type="match status" value="6"/>
</dbReference>
<dbReference type="Proteomes" id="UP001274830">
    <property type="component" value="Unassembled WGS sequence"/>
</dbReference>
<name>A0AAE0WS59_9PEZI</name>
<dbReference type="Pfam" id="PF00400">
    <property type="entry name" value="WD40"/>
    <property type="match status" value="5"/>
</dbReference>
<evidence type="ECO:0000256" key="1">
    <source>
        <dbReference type="ARBA" id="ARBA00004496"/>
    </source>
</evidence>
<dbReference type="SUPFAM" id="SSF50978">
    <property type="entry name" value="WD40 repeat-like"/>
    <property type="match status" value="1"/>
</dbReference>
<gene>
    <name evidence="9" type="primary">lub1</name>
    <name evidence="9" type="ORF">LTR78_003131</name>
</gene>
<dbReference type="InterPro" id="IPR013535">
    <property type="entry name" value="PUL_dom"/>
</dbReference>
<keyword evidence="3 5" id="KW-0853">WD repeat</keyword>